<proteinExistence type="predicted"/>
<keyword evidence="2" id="KW-1185">Reference proteome</keyword>
<accession>A0ABY5DKJ6</accession>
<protein>
    <submittedName>
        <fullName evidence="1">Uncharacterized protein</fullName>
    </submittedName>
</protein>
<gene>
    <name evidence="1" type="ORF">NBH00_12755</name>
</gene>
<organism evidence="1 2">
    <name type="scientific">Paraconexibacter antarcticus</name>
    <dbReference type="NCBI Taxonomy" id="2949664"/>
    <lineage>
        <taxon>Bacteria</taxon>
        <taxon>Bacillati</taxon>
        <taxon>Actinomycetota</taxon>
        <taxon>Thermoleophilia</taxon>
        <taxon>Solirubrobacterales</taxon>
        <taxon>Paraconexibacteraceae</taxon>
        <taxon>Paraconexibacter</taxon>
    </lineage>
</organism>
<reference evidence="1 2" key="1">
    <citation type="submission" date="2022-06" db="EMBL/GenBank/DDBJ databases">
        <title>Paraconexibacter antarcticus.</title>
        <authorList>
            <person name="Kim C.S."/>
        </authorList>
    </citation>
    <scope>NUCLEOTIDE SEQUENCE [LARGE SCALE GENOMIC DNA]</scope>
    <source>
        <strain evidence="1 2">02-257</strain>
    </source>
</reference>
<evidence type="ECO:0000313" key="1">
    <source>
        <dbReference type="EMBL" id="UTI62238.1"/>
    </source>
</evidence>
<name>A0ABY5DKJ6_9ACTN</name>
<sequence>MTLDELSLGVRMLPDRVIDRRRAFAAALATDTAAPPFLRQAAALAGEVLDVLAYGIDPATAISRSRT</sequence>
<dbReference type="Proteomes" id="UP001056035">
    <property type="component" value="Chromosome"/>
</dbReference>
<dbReference type="RefSeq" id="WP_254568976.1">
    <property type="nucleotide sequence ID" value="NZ_CP098502.1"/>
</dbReference>
<evidence type="ECO:0000313" key="2">
    <source>
        <dbReference type="Proteomes" id="UP001056035"/>
    </source>
</evidence>
<dbReference type="EMBL" id="CP098502">
    <property type="protein sequence ID" value="UTI62238.1"/>
    <property type="molecule type" value="Genomic_DNA"/>
</dbReference>